<proteinExistence type="predicted"/>
<comment type="caution">
    <text evidence="1">The sequence shown here is derived from an EMBL/GenBank/DDBJ whole genome shotgun (WGS) entry which is preliminary data.</text>
</comment>
<reference evidence="2" key="1">
    <citation type="journal article" date="2024" name="Proc. Natl. Acad. Sci. U.S.A.">
        <title>Extraordinary preservation of gene collinearity over three hundred million years revealed in homosporous lycophytes.</title>
        <authorList>
            <person name="Li C."/>
            <person name="Wickell D."/>
            <person name="Kuo L.Y."/>
            <person name="Chen X."/>
            <person name="Nie B."/>
            <person name="Liao X."/>
            <person name="Peng D."/>
            <person name="Ji J."/>
            <person name="Jenkins J."/>
            <person name="Williams M."/>
            <person name="Shu S."/>
            <person name="Plott C."/>
            <person name="Barry K."/>
            <person name="Rajasekar S."/>
            <person name="Grimwood J."/>
            <person name="Han X."/>
            <person name="Sun S."/>
            <person name="Hou Z."/>
            <person name="He W."/>
            <person name="Dai G."/>
            <person name="Sun C."/>
            <person name="Schmutz J."/>
            <person name="Leebens-Mack J.H."/>
            <person name="Li F.W."/>
            <person name="Wang L."/>
        </authorList>
    </citation>
    <scope>NUCLEOTIDE SEQUENCE [LARGE SCALE GENOMIC DNA]</scope>
    <source>
        <strain evidence="2">cv. PW_Plant_1</strain>
    </source>
</reference>
<name>A0ACC2A8V7_DIPCM</name>
<protein>
    <submittedName>
        <fullName evidence="1">Uncharacterized protein</fullName>
    </submittedName>
</protein>
<gene>
    <name evidence="1" type="ORF">O6H91_23G020900</name>
</gene>
<evidence type="ECO:0000313" key="1">
    <source>
        <dbReference type="EMBL" id="KAJ7513963.1"/>
    </source>
</evidence>
<dbReference type="Proteomes" id="UP001162992">
    <property type="component" value="Chromosome 23"/>
</dbReference>
<dbReference type="EMBL" id="CM055114">
    <property type="protein sequence ID" value="KAJ7513963.1"/>
    <property type="molecule type" value="Genomic_DNA"/>
</dbReference>
<accession>A0ACC2A8V7</accession>
<keyword evidence="2" id="KW-1185">Reference proteome</keyword>
<sequence length="125" mass="14705">MIVSLMMSFWFYHRLFVAVLMICFECLIFPLFLRYKTHGFFFVSKTIVFFIFKVLVLISFPFLPFLVFLLVFFLDCSTSSPCCSLFDFALLCWLRALFSQLPLHLWLALCSSECLAPAFLCLLYL</sequence>
<organism evidence="1 2">
    <name type="scientific">Diphasiastrum complanatum</name>
    <name type="common">Issler's clubmoss</name>
    <name type="synonym">Lycopodium complanatum</name>
    <dbReference type="NCBI Taxonomy" id="34168"/>
    <lineage>
        <taxon>Eukaryota</taxon>
        <taxon>Viridiplantae</taxon>
        <taxon>Streptophyta</taxon>
        <taxon>Embryophyta</taxon>
        <taxon>Tracheophyta</taxon>
        <taxon>Lycopodiopsida</taxon>
        <taxon>Lycopodiales</taxon>
        <taxon>Lycopodiaceae</taxon>
        <taxon>Lycopodioideae</taxon>
        <taxon>Diphasiastrum</taxon>
    </lineage>
</organism>
<evidence type="ECO:0000313" key="2">
    <source>
        <dbReference type="Proteomes" id="UP001162992"/>
    </source>
</evidence>